<protein>
    <submittedName>
        <fullName evidence="1">Uncharacterized protein</fullName>
    </submittedName>
</protein>
<dbReference type="RefSeq" id="YP_010358588.1">
    <property type="nucleotide sequence ID" value="NC_062764.1"/>
</dbReference>
<evidence type="ECO:0000313" key="2">
    <source>
        <dbReference type="Proteomes" id="UP000827387"/>
    </source>
</evidence>
<dbReference type="Proteomes" id="UP000827387">
    <property type="component" value="Segment"/>
</dbReference>
<keyword evidence="2" id="KW-1185">Reference proteome</keyword>
<reference evidence="1 2" key="1">
    <citation type="submission" date="2021-04" db="EMBL/GenBank/DDBJ databases">
        <authorList>
            <person name="Shkoporov A.N."/>
            <person name="Stockdale S.R."/>
            <person name="Guerin E."/>
            <person name="Ross R.P."/>
            <person name="Hill C."/>
        </authorList>
    </citation>
    <scope>NUCLEOTIDE SEQUENCE [LARGE SCALE GENOMIC DNA]</scope>
    <source>
        <strain evidence="2">cr49_1</strain>
    </source>
</reference>
<dbReference type="EMBL" id="MZ130474">
    <property type="protein sequence ID" value="QWM89016.1"/>
    <property type="molecule type" value="Genomic_DNA"/>
</dbReference>
<accession>A0AAE7RTC3</accession>
<gene>
    <name evidence="1" type="primary">gp_05106</name>
</gene>
<proteinExistence type="predicted"/>
<evidence type="ECO:0000313" key="1">
    <source>
        <dbReference type="EMBL" id="QWM89016.1"/>
    </source>
</evidence>
<name>A0AAE7RTC3_9CAUD</name>
<dbReference type="GeneID" id="75691408"/>
<organism evidence="1 2">
    <name type="scientific">uncultured phage cr49_1</name>
    <dbReference type="NCBI Taxonomy" id="2986402"/>
    <lineage>
        <taxon>Viruses</taxon>
        <taxon>Duplodnaviria</taxon>
        <taxon>Heunggongvirae</taxon>
        <taxon>Uroviricota</taxon>
        <taxon>Caudoviricetes</taxon>
        <taxon>Crassvirales</taxon>
        <taxon>Intestiviridae</taxon>
        <taxon>Crudevirinae</taxon>
        <taxon>Diorhovirus</taxon>
        <taxon>Diorhovirus copri</taxon>
    </lineage>
</organism>
<sequence>MNYYCLLCGVFIRYDFNHFYDKVFTYKPENHICPTCRKFINDGNMAFREANVSSTGELHLGDKTMFLSKAIAANVCSKEQLEQGVVFCTTKVFDELFGTIEFIENENSKTIS</sequence>
<dbReference type="KEGG" id="vg:75691408"/>